<feature type="region of interest" description="Disordered" evidence="1">
    <location>
        <begin position="37"/>
        <end position="79"/>
    </location>
</feature>
<gene>
    <name evidence="2" type="ORF">BCR35DRAFT_268888</name>
</gene>
<keyword evidence="3" id="KW-1185">Reference proteome</keyword>
<protein>
    <submittedName>
        <fullName evidence="2">DNA-directed RNA polymerase III subunit Rpc5</fullName>
    </submittedName>
</protein>
<feature type="region of interest" description="Disordered" evidence="1">
    <location>
        <begin position="203"/>
        <end position="224"/>
    </location>
</feature>
<dbReference type="FunCoup" id="A0A1Y2EQF5">
    <property type="interactions" value="37"/>
</dbReference>
<feature type="region of interest" description="Disordered" evidence="1">
    <location>
        <begin position="107"/>
        <end position="147"/>
    </location>
</feature>
<dbReference type="STRING" id="106004.A0A1Y2EQF5"/>
<dbReference type="EMBL" id="MCGR01000046">
    <property type="protein sequence ID" value="ORY73406.1"/>
    <property type="molecule type" value="Genomic_DNA"/>
</dbReference>
<dbReference type="PANTHER" id="PTHR12069:SF0">
    <property type="entry name" value="DNA-DIRECTED RNA POLYMERASE III SUBUNIT RPC5"/>
    <property type="match status" value="1"/>
</dbReference>
<evidence type="ECO:0000313" key="2">
    <source>
        <dbReference type="EMBL" id="ORY73406.1"/>
    </source>
</evidence>
<dbReference type="OrthoDB" id="340681at2759"/>
<evidence type="ECO:0000256" key="1">
    <source>
        <dbReference type="SAM" id="MobiDB-lite"/>
    </source>
</evidence>
<dbReference type="Pfam" id="PF04801">
    <property type="entry name" value="RPC5"/>
    <property type="match status" value="1"/>
</dbReference>
<accession>A0A1Y2EQF5</accession>
<name>A0A1Y2EQF5_9BASI</name>
<keyword evidence="2" id="KW-0240">DNA-directed RNA polymerase</keyword>
<organism evidence="2 3">
    <name type="scientific">Leucosporidium creatinivorum</name>
    <dbReference type="NCBI Taxonomy" id="106004"/>
    <lineage>
        <taxon>Eukaryota</taxon>
        <taxon>Fungi</taxon>
        <taxon>Dikarya</taxon>
        <taxon>Basidiomycota</taxon>
        <taxon>Pucciniomycotina</taxon>
        <taxon>Microbotryomycetes</taxon>
        <taxon>Leucosporidiales</taxon>
        <taxon>Leucosporidium</taxon>
    </lineage>
</organism>
<evidence type="ECO:0000313" key="3">
    <source>
        <dbReference type="Proteomes" id="UP000193467"/>
    </source>
</evidence>
<feature type="compositionally biased region" description="Basic and acidic residues" evidence="1">
    <location>
        <begin position="129"/>
        <end position="147"/>
    </location>
</feature>
<keyword evidence="2" id="KW-0804">Transcription</keyword>
<dbReference type="PANTHER" id="PTHR12069">
    <property type="entry name" value="DNA-DIRECTED RNA POLYMERASES III 80 KDA POLYPEPTIDE RNA POLYMERASE III SUBUNIT 5"/>
    <property type="match status" value="1"/>
</dbReference>
<dbReference type="Proteomes" id="UP000193467">
    <property type="component" value="Unassembled WGS sequence"/>
</dbReference>
<proteinExistence type="predicted"/>
<reference evidence="2" key="1">
    <citation type="submission" date="2016-07" db="EMBL/GenBank/DDBJ databases">
        <title>Pervasive Adenine N6-methylation of Active Genes in Fungi.</title>
        <authorList>
            <consortium name="DOE Joint Genome Institute"/>
            <person name="Mondo S.J."/>
            <person name="Dannebaum R.O."/>
            <person name="Kuo R.C."/>
            <person name="Labutti K."/>
            <person name="Haridas S."/>
            <person name="Kuo A."/>
            <person name="Salamov A."/>
            <person name="Ahrendt S.R."/>
            <person name="Lipzen A."/>
            <person name="Sullivan W."/>
            <person name="Andreopoulos W.B."/>
            <person name="Clum A."/>
            <person name="Lindquist E."/>
            <person name="Daum C."/>
            <person name="Ramamoorthy G.K."/>
            <person name="Gryganskyi A."/>
            <person name="Culley D."/>
            <person name="Magnuson J.K."/>
            <person name="James T.Y."/>
            <person name="O'Malley M.A."/>
            <person name="Stajich J.E."/>
            <person name="Spatafora J.W."/>
            <person name="Visel A."/>
            <person name="Grigoriev I.V."/>
        </authorList>
    </citation>
    <scope>NUCLEOTIDE SEQUENCE [LARGE SCALE GENOMIC DNA]</scope>
    <source>
        <strain evidence="2">62-1032</strain>
    </source>
</reference>
<sequence>MDTDSDSSSSSEDELDPIVKRLPVYYTPHYLSSLTLLQYPDRPPRPDTRHPLLPPTLRPDHDPAPDPTRSKLAAKYKPHTQHLELQIPIERAAERYNEEQAKLFAQGVLEEEGAGDEGTGKKRKKSKQQVHEEAEERARKEEEKERRRLDHITYSASSVPDVTNYLVGIVKDDALHLSPITQTYQLRPSLTYLDNLITLERRRKRDQKDQDDDDDEGDLSDAEIKKEEAKAVQVSVKQSAEGAAAALKPGAGGLSNGRAGASLFAPLRAEEGEAWIPLTHYHADTPQAEVALERMFVSDDGASVRLASTTKPSEYLGITK</sequence>
<comment type="caution">
    <text evidence="2">The sequence shown here is derived from an EMBL/GenBank/DDBJ whole genome shotgun (WGS) entry which is preliminary data.</text>
</comment>
<dbReference type="AlphaFoldDB" id="A0A1Y2EQF5"/>
<feature type="compositionally biased region" description="Acidic residues" evidence="1">
    <location>
        <begin position="209"/>
        <end position="221"/>
    </location>
</feature>
<dbReference type="InParanoid" id="A0A1Y2EQF5"/>
<dbReference type="GO" id="GO:0042797">
    <property type="term" value="P:tRNA transcription by RNA polymerase III"/>
    <property type="evidence" value="ECO:0007669"/>
    <property type="project" value="TreeGrafter"/>
</dbReference>
<dbReference type="InterPro" id="IPR006886">
    <property type="entry name" value="RNA_pol_III_Rpc5"/>
</dbReference>
<dbReference type="GO" id="GO:0005666">
    <property type="term" value="C:RNA polymerase III complex"/>
    <property type="evidence" value="ECO:0007669"/>
    <property type="project" value="TreeGrafter"/>
</dbReference>